<dbReference type="SUPFAM" id="SSF51735">
    <property type="entry name" value="NAD(P)-binding Rossmann-fold domains"/>
    <property type="match status" value="1"/>
</dbReference>
<protein>
    <submittedName>
        <fullName evidence="5">Short-subunit dehydrogenase</fullName>
    </submittedName>
</protein>
<proteinExistence type="inferred from homology"/>
<evidence type="ECO:0000256" key="1">
    <source>
        <dbReference type="ARBA" id="ARBA00006484"/>
    </source>
</evidence>
<keyword evidence="2" id="KW-0560">Oxidoreductase</keyword>
<dbReference type="PRINTS" id="PR00080">
    <property type="entry name" value="SDRFAMILY"/>
</dbReference>
<feature type="compositionally biased region" description="Low complexity" evidence="4">
    <location>
        <begin position="268"/>
        <end position="280"/>
    </location>
</feature>
<feature type="region of interest" description="Disordered" evidence="4">
    <location>
        <begin position="307"/>
        <end position="375"/>
    </location>
</feature>
<keyword evidence="6" id="KW-1185">Reference proteome</keyword>
<dbReference type="PANTHER" id="PTHR44196:SF2">
    <property type="entry name" value="SHORT-CHAIN DEHYDROGENASE-RELATED"/>
    <property type="match status" value="1"/>
</dbReference>
<dbReference type="Pfam" id="PF00106">
    <property type="entry name" value="adh_short"/>
    <property type="match status" value="1"/>
</dbReference>
<comment type="caution">
    <text evidence="5">The sequence shown here is derived from an EMBL/GenBank/DDBJ whole genome shotgun (WGS) entry which is preliminary data.</text>
</comment>
<dbReference type="Gene3D" id="3.40.50.720">
    <property type="entry name" value="NAD(P)-binding Rossmann-like Domain"/>
    <property type="match status" value="1"/>
</dbReference>
<dbReference type="InterPro" id="IPR002347">
    <property type="entry name" value="SDR_fam"/>
</dbReference>
<evidence type="ECO:0000313" key="5">
    <source>
        <dbReference type="EMBL" id="MBP2318951.1"/>
    </source>
</evidence>
<organism evidence="5 6">
    <name type="scientific">Nesterenkonia lacusekhoensis</name>
    <dbReference type="NCBI Taxonomy" id="150832"/>
    <lineage>
        <taxon>Bacteria</taxon>
        <taxon>Bacillati</taxon>
        <taxon>Actinomycetota</taxon>
        <taxon>Actinomycetes</taxon>
        <taxon>Micrococcales</taxon>
        <taxon>Micrococcaceae</taxon>
        <taxon>Nesterenkonia</taxon>
    </lineage>
</organism>
<evidence type="ECO:0000313" key="6">
    <source>
        <dbReference type="Proteomes" id="UP001519331"/>
    </source>
</evidence>
<dbReference type="EMBL" id="JAGINX010000001">
    <property type="protein sequence ID" value="MBP2318951.1"/>
    <property type="molecule type" value="Genomic_DNA"/>
</dbReference>
<evidence type="ECO:0000256" key="2">
    <source>
        <dbReference type="ARBA" id="ARBA00023002"/>
    </source>
</evidence>
<name>A0ABS4T3D5_9MICC</name>
<evidence type="ECO:0000256" key="3">
    <source>
        <dbReference type="RuleBase" id="RU000363"/>
    </source>
</evidence>
<feature type="region of interest" description="Disordered" evidence="4">
    <location>
        <begin position="255"/>
        <end position="292"/>
    </location>
</feature>
<sequence length="375" mass="39291">MGTHTAVVTGSTAGLGAAFARQLAGQGYDLILVARDADRLGTQAEALSSQYGISTTVLVADLVTDDGVGAVQERLSDMRNPVHLLVNNAGHGLASEFLESDLDDERDLLRLHVQTPMELTHTAARAMVRRRAGRVINVASVAGFTATGSYSAAKSWVINFSKALHQQLAGDGVTVTALCPGLVRTEFHQRSGISVKGATKRLWLDADDVVRQGLAANAQGAAVCVPSRSYQMLTAATRFMPDSVVHWAVNRRMGMPGQQTGPEEIEAPDYAGTAPAPAAPAEHDADGTAEPTTGAIKTVDAYKASKVKFPKPPARPTEKAAPEAEAPEVAEPEGTGSETAEAQAAKPGAAEPESTESESTWSELTEPESTEPESA</sequence>
<dbReference type="CDD" id="cd05233">
    <property type="entry name" value="SDR_c"/>
    <property type="match status" value="1"/>
</dbReference>
<dbReference type="InterPro" id="IPR036291">
    <property type="entry name" value="NAD(P)-bd_dom_sf"/>
</dbReference>
<dbReference type="RefSeq" id="WP_210049440.1">
    <property type="nucleotide sequence ID" value="NZ_JAGINX010000001.1"/>
</dbReference>
<feature type="compositionally biased region" description="Low complexity" evidence="4">
    <location>
        <begin position="332"/>
        <end position="364"/>
    </location>
</feature>
<comment type="similarity">
    <text evidence="1 3">Belongs to the short-chain dehydrogenases/reductases (SDR) family.</text>
</comment>
<dbReference type="Proteomes" id="UP001519331">
    <property type="component" value="Unassembled WGS sequence"/>
</dbReference>
<reference evidence="5 6" key="1">
    <citation type="submission" date="2021-03" db="EMBL/GenBank/DDBJ databases">
        <title>Sequencing the genomes of 1000 actinobacteria strains.</title>
        <authorList>
            <person name="Klenk H.-P."/>
        </authorList>
    </citation>
    <scope>NUCLEOTIDE SEQUENCE [LARGE SCALE GENOMIC DNA]</scope>
    <source>
        <strain evidence="5 6">DSM 12544</strain>
    </source>
</reference>
<evidence type="ECO:0000256" key="4">
    <source>
        <dbReference type="SAM" id="MobiDB-lite"/>
    </source>
</evidence>
<dbReference type="PRINTS" id="PR00081">
    <property type="entry name" value="GDHRDH"/>
</dbReference>
<dbReference type="PANTHER" id="PTHR44196">
    <property type="entry name" value="DEHYDROGENASE/REDUCTASE SDR FAMILY MEMBER 7B"/>
    <property type="match status" value="1"/>
</dbReference>
<gene>
    <name evidence="5" type="ORF">JOF45_001970</name>
</gene>
<accession>A0ABS4T3D5</accession>
<feature type="compositionally biased region" description="Acidic residues" evidence="4">
    <location>
        <begin position="365"/>
        <end position="375"/>
    </location>
</feature>